<reference evidence="3" key="1">
    <citation type="journal article" date="2019" name="Int. J. Syst. Evol. Microbiol.">
        <title>The Global Catalogue of Microorganisms (GCM) 10K type strain sequencing project: providing services to taxonomists for standard genome sequencing and annotation.</title>
        <authorList>
            <consortium name="The Broad Institute Genomics Platform"/>
            <consortium name="The Broad Institute Genome Sequencing Center for Infectious Disease"/>
            <person name="Wu L."/>
            <person name="Ma J."/>
        </authorList>
    </citation>
    <scope>NUCLEOTIDE SEQUENCE [LARGE SCALE GENOMIC DNA]</scope>
    <source>
        <strain evidence="3">CGMCC 1.15399</strain>
    </source>
</reference>
<keyword evidence="3" id="KW-1185">Reference proteome</keyword>
<evidence type="ECO:0000313" key="3">
    <source>
        <dbReference type="Proteomes" id="UP001597097"/>
    </source>
</evidence>
<evidence type="ECO:0000259" key="1">
    <source>
        <dbReference type="PROSITE" id="PS51819"/>
    </source>
</evidence>
<protein>
    <submittedName>
        <fullName evidence="2">VOC family protein</fullName>
    </submittedName>
</protein>
<organism evidence="2 3">
    <name type="scientific">Nonomuraea guangzhouensis</name>
    <dbReference type="NCBI Taxonomy" id="1291555"/>
    <lineage>
        <taxon>Bacteria</taxon>
        <taxon>Bacillati</taxon>
        <taxon>Actinomycetota</taxon>
        <taxon>Actinomycetes</taxon>
        <taxon>Streptosporangiales</taxon>
        <taxon>Streptosporangiaceae</taxon>
        <taxon>Nonomuraea</taxon>
    </lineage>
</organism>
<dbReference type="Pfam" id="PF18029">
    <property type="entry name" value="Glyoxalase_6"/>
    <property type="match status" value="1"/>
</dbReference>
<dbReference type="PANTHER" id="PTHR35908:SF1">
    <property type="entry name" value="CONSERVED PROTEIN"/>
    <property type="match status" value="1"/>
</dbReference>
<dbReference type="PANTHER" id="PTHR35908">
    <property type="entry name" value="HYPOTHETICAL FUSION PROTEIN"/>
    <property type="match status" value="1"/>
</dbReference>
<gene>
    <name evidence="2" type="ORF">ACFSJ0_49300</name>
</gene>
<comment type="caution">
    <text evidence="2">The sequence shown here is derived from an EMBL/GenBank/DDBJ whole genome shotgun (WGS) entry which is preliminary data.</text>
</comment>
<dbReference type="RefSeq" id="WP_219532290.1">
    <property type="nucleotide sequence ID" value="NZ_JAHKRM010000013.1"/>
</dbReference>
<name>A0ABW4GS06_9ACTN</name>
<sequence length="123" mass="13647">MNGIAQFRTTVLDCADTMELAQFYSRLLGWAVLDGSDEEWAVITDGGPPARLGFQQVADYRPPVWPGVEHPQQVHIDVTVDDMDKAEAAVLEIGATKHEYQPSEGDTFRVFLDPAGHPFCLCR</sequence>
<dbReference type="InterPro" id="IPR037523">
    <property type="entry name" value="VOC_core"/>
</dbReference>
<proteinExistence type="predicted"/>
<accession>A0ABW4GS06</accession>
<dbReference type="InterPro" id="IPR041581">
    <property type="entry name" value="Glyoxalase_6"/>
</dbReference>
<dbReference type="EMBL" id="JBHUCM010000047">
    <property type="protein sequence ID" value="MFD1545113.1"/>
    <property type="molecule type" value="Genomic_DNA"/>
</dbReference>
<dbReference type="Proteomes" id="UP001597097">
    <property type="component" value="Unassembled WGS sequence"/>
</dbReference>
<dbReference type="PROSITE" id="PS51819">
    <property type="entry name" value="VOC"/>
    <property type="match status" value="1"/>
</dbReference>
<feature type="domain" description="VOC" evidence="1">
    <location>
        <begin position="6"/>
        <end position="123"/>
    </location>
</feature>
<evidence type="ECO:0000313" key="2">
    <source>
        <dbReference type="EMBL" id="MFD1545113.1"/>
    </source>
</evidence>
<dbReference type="CDD" id="cd06587">
    <property type="entry name" value="VOC"/>
    <property type="match status" value="1"/>
</dbReference>